<organism evidence="1 2">
    <name type="scientific">Mikania micrantha</name>
    <name type="common">bitter vine</name>
    <dbReference type="NCBI Taxonomy" id="192012"/>
    <lineage>
        <taxon>Eukaryota</taxon>
        <taxon>Viridiplantae</taxon>
        <taxon>Streptophyta</taxon>
        <taxon>Embryophyta</taxon>
        <taxon>Tracheophyta</taxon>
        <taxon>Spermatophyta</taxon>
        <taxon>Magnoliopsida</taxon>
        <taxon>eudicotyledons</taxon>
        <taxon>Gunneridae</taxon>
        <taxon>Pentapetalae</taxon>
        <taxon>asterids</taxon>
        <taxon>campanulids</taxon>
        <taxon>Asterales</taxon>
        <taxon>Asteraceae</taxon>
        <taxon>Asteroideae</taxon>
        <taxon>Heliantheae alliance</taxon>
        <taxon>Eupatorieae</taxon>
        <taxon>Mikania</taxon>
    </lineage>
</organism>
<evidence type="ECO:0000313" key="2">
    <source>
        <dbReference type="Proteomes" id="UP000326396"/>
    </source>
</evidence>
<sequence length="189" mass="21206">MIDAKPVSTPLTTNISLTKDGEPFSDPTNYRSIVGALQYLTITCPDIAYAVNQVIQFLQAPTTTHFQEVKRILRNHLDYTPSVELHALPPDRPTLLFASGKLHPQFIPSKLQVADIFTKSLPRPQFEVFRKMLRIGPSPDDLSLRQVEVSQDLMQGYTYNMSSEQMYQPTTFIVGRGSVAIVSFSCSAR</sequence>
<dbReference type="Proteomes" id="UP000326396">
    <property type="component" value="Linkage Group LG6"/>
</dbReference>
<dbReference type="OrthoDB" id="1298796at2759"/>
<gene>
    <name evidence="1" type="ORF">E3N88_33045</name>
</gene>
<name>A0A5N6MA46_9ASTR</name>
<dbReference type="PANTHER" id="PTHR11439:SF455">
    <property type="entry name" value="RLK (RECEPTOR-LIKE PROTEIN KINASE) 8, PUTATIVE-RELATED"/>
    <property type="match status" value="1"/>
</dbReference>
<comment type="caution">
    <text evidence="1">The sequence shown here is derived from an EMBL/GenBank/DDBJ whole genome shotgun (WGS) entry which is preliminary data.</text>
</comment>
<accession>A0A5N6MA46</accession>
<dbReference type="PANTHER" id="PTHR11439">
    <property type="entry name" value="GAG-POL-RELATED RETROTRANSPOSON"/>
    <property type="match status" value="1"/>
</dbReference>
<protein>
    <recommendedName>
        <fullName evidence="3">Reverse transcriptase Ty1/copia-type domain-containing protein</fullName>
    </recommendedName>
</protein>
<reference evidence="1 2" key="1">
    <citation type="submission" date="2019-05" db="EMBL/GenBank/DDBJ databases">
        <title>Mikania micrantha, genome provides insights into the molecular mechanism of rapid growth.</title>
        <authorList>
            <person name="Liu B."/>
        </authorList>
    </citation>
    <scope>NUCLEOTIDE SEQUENCE [LARGE SCALE GENOMIC DNA]</scope>
    <source>
        <strain evidence="1">NLD-2019</strain>
        <tissue evidence="1">Leaf</tissue>
    </source>
</reference>
<keyword evidence="2" id="KW-1185">Reference proteome</keyword>
<dbReference type="EMBL" id="SZYD01000016">
    <property type="protein sequence ID" value="KAD3337525.1"/>
    <property type="molecule type" value="Genomic_DNA"/>
</dbReference>
<dbReference type="AlphaFoldDB" id="A0A5N6MA46"/>
<evidence type="ECO:0008006" key="3">
    <source>
        <dbReference type="Google" id="ProtNLM"/>
    </source>
</evidence>
<proteinExistence type="predicted"/>
<evidence type="ECO:0000313" key="1">
    <source>
        <dbReference type="EMBL" id="KAD3337525.1"/>
    </source>
</evidence>